<feature type="compositionally biased region" description="Basic and acidic residues" evidence="9">
    <location>
        <begin position="9"/>
        <end position="31"/>
    </location>
</feature>
<accession>A0A8K0JP96</accession>
<evidence type="ECO:0000256" key="8">
    <source>
        <dbReference type="ARBA" id="ARBA00035585"/>
    </source>
</evidence>
<gene>
    <name evidence="11" type="ORF">FFLO_04445</name>
</gene>
<feature type="transmembrane region" description="Helical" evidence="10">
    <location>
        <begin position="153"/>
        <end position="171"/>
    </location>
</feature>
<dbReference type="GO" id="GO:1903425">
    <property type="term" value="F:fluoride transmembrane transporter activity"/>
    <property type="evidence" value="ECO:0007669"/>
    <property type="project" value="TreeGrafter"/>
</dbReference>
<sequence>MSSEDDISLSDRPRPDLGNRKDTREHSEDKSPPSGPPSNPSNLPWYHFETLSLLAFFSLFGVLARLGLTALFDHPGATVFPVAWVQGTGCFLFGFIVHRRRQIERIWPALYVGLRVGFAGGIATFATWQLNSFVGFSNLEGTSDDWLSCACDGLSYIWITVTVVFFSINFGRHLSGHLPRLRLGPLPQTYRYIFSVIGLLGWLAALLIFILRDNTYWRAGRRVTWALVLAPIGTWIRWWAGSRINPISPPYIKFGTFGCNMASTSIAGVMYLLQRISPLGPGLGEWPCQALQGVQDGFCGCLSTIPAFIEQAEKMHDSDHKWATPMSWFYLVIMYVGGILCVILTLGIGWWASPNGLGTACVY</sequence>
<evidence type="ECO:0000256" key="4">
    <source>
        <dbReference type="ARBA" id="ARBA00022692"/>
    </source>
</evidence>
<dbReference type="PANTHER" id="PTHR28259">
    <property type="entry name" value="FLUORIDE EXPORT PROTEIN 1-RELATED"/>
    <property type="match status" value="1"/>
</dbReference>
<dbReference type="Pfam" id="PF02537">
    <property type="entry name" value="CRCB"/>
    <property type="match status" value="2"/>
</dbReference>
<dbReference type="Proteomes" id="UP000812966">
    <property type="component" value="Unassembled WGS sequence"/>
</dbReference>
<evidence type="ECO:0000256" key="6">
    <source>
        <dbReference type="ARBA" id="ARBA00023136"/>
    </source>
</evidence>
<evidence type="ECO:0000256" key="10">
    <source>
        <dbReference type="SAM" id="Phobius"/>
    </source>
</evidence>
<proteinExistence type="inferred from homology"/>
<dbReference type="InterPro" id="IPR003691">
    <property type="entry name" value="FluC"/>
</dbReference>
<feature type="transmembrane region" description="Helical" evidence="10">
    <location>
        <begin position="328"/>
        <end position="352"/>
    </location>
</feature>
<dbReference type="EMBL" id="JABELV010000094">
    <property type="protein sequence ID" value="KAG7531324.1"/>
    <property type="molecule type" value="Genomic_DNA"/>
</dbReference>
<evidence type="ECO:0000256" key="3">
    <source>
        <dbReference type="ARBA" id="ARBA00022475"/>
    </source>
</evidence>
<comment type="caution">
    <text evidence="11">The sequence shown here is derived from an EMBL/GenBank/DDBJ whole genome shotgun (WGS) entry which is preliminary data.</text>
</comment>
<protein>
    <submittedName>
        <fullName evidence="11">Uncharacterized protein</fullName>
    </submittedName>
</protein>
<name>A0A8K0JP96_9TREE</name>
<dbReference type="OrthoDB" id="409792at2759"/>
<keyword evidence="5 10" id="KW-1133">Transmembrane helix</keyword>
<comment type="similarity">
    <text evidence="7">Belongs to the fluoride channel Fluc/FEX (TC 1.A.43) family.</text>
</comment>
<keyword evidence="3" id="KW-1003">Cell membrane</keyword>
<reference evidence="11" key="1">
    <citation type="submission" date="2020-04" db="EMBL/GenBank/DDBJ databases">
        <title>Analysis of mating type loci in Filobasidium floriforme.</title>
        <authorList>
            <person name="Nowrousian M."/>
        </authorList>
    </citation>
    <scope>NUCLEOTIDE SEQUENCE</scope>
    <source>
        <strain evidence="11">CBS 6242</strain>
    </source>
</reference>
<evidence type="ECO:0000313" key="12">
    <source>
        <dbReference type="Proteomes" id="UP000812966"/>
    </source>
</evidence>
<comment type="function">
    <text evidence="1">Fluoride channel required for the rapid expulsion of cytoplasmic fluoride.</text>
</comment>
<dbReference type="AlphaFoldDB" id="A0A8K0JP96"/>
<feature type="transmembrane region" description="Helical" evidence="10">
    <location>
        <begin position="78"/>
        <end position="97"/>
    </location>
</feature>
<feature type="region of interest" description="Disordered" evidence="9">
    <location>
        <begin position="1"/>
        <end position="40"/>
    </location>
</feature>
<dbReference type="PANTHER" id="PTHR28259:SF1">
    <property type="entry name" value="FLUORIDE EXPORT PROTEIN 1-RELATED"/>
    <property type="match status" value="1"/>
</dbReference>
<feature type="transmembrane region" description="Helical" evidence="10">
    <location>
        <begin position="192"/>
        <end position="211"/>
    </location>
</feature>
<feature type="transmembrane region" description="Helical" evidence="10">
    <location>
        <begin position="51"/>
        <end position="72"/>
    </location>
</feature>
<evidence type="ECO:0000256" key="1">
    <source>
        <dbReference type="ARBA" id="ARBA00002598"/>
    </source>
</evidence>
<organism evidence="11 12">
    <name type="scientific">Filobasidium floriforme</name>
    <dbReference type="NCBI Taxonomy" id="5210"/>
    <lineage>
        <taxon>Eukaryota</taxon>
        <taxon>Fungi</taxon>
        <taxon>Dikarya</taxon>
        <taxon>Basidiomycota</taxon>
        <taxon>Agaricomycotina</taxon>
        <taxon>Tremellomycetes</taxon>
        <taxon>Filobasidiales</taxon>
        <taxon>Filobasidiaceae</taxon>
        <taxon>Filobasidium</taxon>
    </lineage>
</organism>
<feature type="transmembrane region" description="Helical" evidence="10">
    <location>
        <begin position="252"/>
        <end position="273"/>
    </location>
</feature>
<comment type="catalytic activity">
    <reaction evidence="8">
        <text>fluoride(in) = fluoride(out)</text>
        <dbReference type="Rhea" id="RHEA:76159"/>
        <dbReference type="ChEBI" id="CHEBI:17051"/>
    </reaction>
    <physiologicalReaction direction="left-to-right" evidence="8">
        <dbReference type="Rhea" id="RHEA:76160"/>
    </physiologicalReaction>
</comment>
<keyword evidence="12" id="KW-1185">Reference proteome</keyword>
<dbReference type="GO" id="GO:0005886">
    <property type="term" value="C:plasma membrane"/>
    <property type="evidence" value="ECO:0007669"/>
    <property type="project" value="UniProtKB-SubCell"/>
</dbReference>
<comment type="subcellular location">
    <subcellularLocation>
        <location evidence="2">Cell membrane</location>
        <topology evidence="2">Multi-pass membrane protein</topology>
    </subcellularLocation>
</comment>
<evidence type="ECO:0000256" key="7">
    <source>
        <dbReference type="ARBA" id="ARBA00035120"/>
    </source>
</evidence>
<evidence type="ECO:0000313" key="11">
    <source>
        <dbReference type="EMBL" id="KAG7531324.1"/>
    </source>
</evidence>
<feature type="transmembrane region" description="Helical" evidence="10">
    <location>
        <begin position="109"/>
        <end position="130"/>
    </location>
</feature>
<evidence type="ECO:0000256" key="9">
    <source>
        <dbReference type="SAM" id="MobiDB-lite"/>
    </source>
</evidence>
<keyword evidence="6 10" id="KW-0472">Membrane</keyword>
<feature type="transmembrane region" description="Helical" evidence="10">
    <location>
        <begin position="223"/>
        <end position="240"/>
    </location>
</feature>
<evidence type="ECO:0000256" key="2">
    <source>
        <dbReference type="ARBA" id="ARBA00004651"/>
    </source>
</evidence>
<evidence type="ECO:0000256" key="5">
    <source>
        <dbReference type="ARBA" id="ARBA00022989"/>
    </source>
</evidence>
<keyword evidence="4 10" id="KW-0812">Transmembrane</keyword>